<dbReference type="InterPro" id="IPR034457">
    <property type="entry name" value="Organic_radical-activating"/>
</dbReference>
<dbReference type="PROSITE" id="PS51918">
    <property type="entry name" value="RADICAL_SAM"/>
    <property type="match status" value="1"/>
</dbReference>
<dbReference type="NCBIfam" id="TIGR02494">
    <property type="entry name" value="PFLE_PFLC"/>
    <property type="match status" value="1"/>
</dbReference>
<evidence type="ECO:0000256" key="3">
    <source>
        <dbReference type="ARBA" id="ARBA00022485"/>
    </source>
</evidence>
<keyword evidence="11" id="KW-1185">Reference proteome</keyword>
<evidence type="ECO:0000256" key="8">
    <source>
        <dbReference type="ARBA" id="ARBA00023014"/>
    </source>
</evidence>
<dbReference type="SFLD" id="SFLDG01066">
    <property type="entry name" value="organic_radical-activating_enz"/>
    <property type="match status" value="1"/>
</dbReference>
<evidence type="ECO:0000256" key="7">
    <source>
        <dbReference type="ARBA" id="ARBA00023004"/>
    </source>
</evidence>
<dbReference type="EMBL" id="RCHT01000017">
    <property type="protein sequence ID" value="RLL09758.1"/>
    <property type="molecule type" value="Genomic_DNA"/>
</dbReference>
<dbReference type="Proteomes" id="UP000276301">
    <property type="component" value="Unassembled WGS sequence"/>
</dbReference>
<keyword evidence="8" id="KW-0411">Iron-sulfur</keyword>
<protein>
    <submittedName>
        <fullName evidence="10">Glycyl-radical enzyme activating protein</fullName>
    </submittedName>
</protein>
<organism evidence="10 11">
    <name type="scientific">Anaerotruncus massiliensis</name>
    <name type="common">ex Liu et al. 2021</name>
    <dbReference type="NCBI Taxonomy" id="2321404"/>
    <lineage>
        <taxon>Bacteria</taxon>
        <taxon>Bacillati</taxon>
        <taxon>Bacillota</taxon>
        <taxon>Clostridia</taxon>
        <taxon>Eubacteriales</taxon>
        <taxon>Oscillospiraceae</taxon>
        <taxon>Anaerotruncus</taxon>
    </lineage>
</organism>
<dbReference type="InterPro" id="IPR013785">
    <property type="entry name" value="Aldolase_TIM"/>
</dbReference>
<dbReference type="AlphaFoldDB" id="A0A498CMX7"/>
<evidence type="ECO:0000256" key="4">
    <source>
        <dbReference type="ARBA" id="ARBA00022691"/>
    </source>
</evidence>
<comment type="caution">
    <text evidence="10">The sequence shown here is derived from an EMBL/GenBank/DDBJ whole genome shotgun (WGS) entry which is preliminary data.</text>
</comment>
<dbReference type="InterPro" id="IPR058240">
    <property type="entry name" value="rSAM_sf"/>
</dbReference>
<comment type="cofactor">
    <cofactor evidence="1">
        <name>[4Fe-4S] cluster</name>
        <dbReference type="ChEBI" id="CHEBI:49883"/>
    </cofactor>
</comment>
<reference evidence="10 11" key="1">
    <citation type="submission" date="2018-10" db="EMBL/GenBank/DDBJ databases">
        <title>Anaerotruncus faecis sp. nov., isolated from human feces.</title>
        <authorList>
            <person name="Wang Y.-J."/>
        </authorList>
    </citation>
    <scope>NUCLEOTIDE SEQUENCE [LARGE SCALE GENOMIC DNA]</scope>
    <source>
        <strain evidence="10 11">22A2-44</strain>
    </source>
</reference>
<dbReference type="SUPFAM" id="SSF102114">
    <property type="entry name" value="Radical SAM enzymes"/>
    <property type="match status" value="1"/>
</dbReference>
<dbReference type="InterPro" id="IPR001989">
    <property type="entry name" value="Radical_activat_CS"/>
</dbReference>
<dbReference type="GO" id="GO:0016491">
    <property type="term" value="F:oxidoreductase activity"/>
    <property type="evidence" value="ECO:0007669"/>
    <property type="project" value="UniProtKB-KW"/>
</dbReference>
<comment type="similarity">
    <text evidence="2">Belongs to the organic radical-activating enzymes family.</text>
</comment>
<dbReference type="Pfam" id="PF04055">
    <property type="entry name" value="Radical_SAM"/>
    <property type="match status" value="1"/>
</dbReference>
<evidence type="ECO:0000313" key="10">
    <source>
        <dbReference type="EMBL" id="RLL09758.1"/>
    </source>
</evidence>
<proteinExistence type="inferred from homology"/>
<keyword evidence="5" id="KW-0479">Metal-binding</keyword>
<dbReference type="PANTHER" id="PTHR30352">
    <property type="entry name" value="PYRUVATE FORMATE-LYASE-ACTIVATING ENZYME"/>
    <property type="match status" value="1"/>
</dbReference>
<accession>A0A498CMX7</accession>
<sequence>MDADYRRRTGRIFDIQKYSIHDGPGIRTIVFLKGCALRCQWCCNPESQSHEIETMTVGGKAKVIGRDVSAEEVMEEVLRDWPYFRRSEGGLTLSGGESLLQPEFAGALLRIAKESGVTTALESTAFADFAVIEREILPWLDLFLMDVKHMDSAKHRRFTSQGNERMLENARRIAAAGQALIIRVPVVPTFNDTPAEIAAIARFASSLPGVTRLHLLPYHRLGQDKYERLGRRYLLPDLLPPPQERMELLAETARAAGLTVQIGG</sequence>
<dbReference type="PIRSF" id="PIRSF000371">
    <property type="entry name" value="PFL_act_enz"/>
    <property type="match status" value="1"/>
</dbReference>
<dbReference type="SFLD" id="SFLDS00029">
    <property type="entry name" value="Radical_SAM"/>
    <property type="match status" value="1"/>
</dbReference>
<dbReference type="GO" id="GO:0046872">
    <property type="term" value="F:metal ion binding"/>
    <property type="evidence" value="ECO:0007669"/>
    <property type="project" value="UniProtKB-KW"/>
</dbReference>
<keyword evidence="7" id="KW-0408">Iron</keyword>
<evidence type="ECO:0000256" key="2">
    <source>
        <dbReference type="ARBA" id="ARBA00009777"/>
    </source>
</evidence>
<name>A0A498CMX7_9FIRM</name>
<evidence type="ECO:0000256" key="5">
    <source>
        <dbReference type="ARBA" id="ARBA00022723"/>
    </source>
</evidence>
<keyword evidence="6" id="KW-0560">Oxidoreductase</keyword>
<evidence type="ECO:0000256" key="6">
    <source>
        <dbReference type="ARBA" id="ARBA00023002"/>
    </source>
</evidence>
<dbReference type="PANTHER" id="PTHR30352:SF4">
    <property type="entry name" value="PYRUVATE FORMATE-LYASE 2-ACTIVATING ENZYME"/>
    <property type="match status" value="1"/>
</dbReference>
<dbReference type="InterPro" id="IPR012839">
    <property type="entry name" value="Organic_radical_activase"/>
</dbReference>
<dbReference type="Gene3D" id="3.20.20.70">
    <property type="entry name" value="Aldolase class I"/>
    <property type="match status" value="1"/>
</dbReference>
<dbReference type="RefSeq" id="WP_121587110.1">
    <property type="nucleotide sequence ID" value="NZ_RCHT01000017.1"/>
</dbReference>
<feature type="domain" description="Radical SAM core" evidence="9">
    <location>
        <begin position="21"/>
        <end position="259"/>
    </location>
</feature>
<evidence type="ECO:0000256" key="1">
    <source>
        <dbReference type="ARBA" id="ARBA00001966"/>
    </source>
</evidence>
<dbReference type="GO" id="GO:0051539">
    <property type="term" value="F:4 iron, 4 sulfur cluster binding"/>
    <property type="evidence" value="ECO:0007669"/>
    <property type="project" value="UniProtKB-KW"/>
</dbReference>
<dbReference type="PROSITE" id="PS01087">
    <property type="entry name" value="RADICAL_ACTIVATING"/>
    <property type="match status" value="1"/>
</dbReference>
<keyword evidence="4" id="KW-0949">S-adenosyl-L-methionine</keyword>
<evidence type="ECO:0000313" key="11">
    <source>
        <dbReference type="Proteomes" id="UP000276301"/>
    </source>
</evidence>
<dbReference type="InterPro" id="IPR007197">
    <property type="entry name" value="rSAM"/>
</dbReference>
<evidence type="ECO:0000259" key="9">
    <source>
        <dbReference type="PROSITE" id="PS51918"/>
    </source>
</evidence>
<gene>
    <name evidence="10" type="ORF">D4A47_09600</name>
</gene>
<dbReference type="CDD" id="cd01335">
    <property type="entry name" value="Radical_SAM"/>
    <property type="match status" value="1"/>
</dbReference>
<keyword evidence="3" id="KW-0004">4Fe-4S</keyword>